<reference evidence="5 6" key="1">
    <citation type="submission" date="2021-03" db="EMBL/GenBank/DDBJ databases">
        <title>Antimicrobial resistance genes in bacteria isolated from Japanese honey, and their potential for conferring macrolide and lincosamide resistance in the American foulbrood pathogen Paenibacillus larvae.</title>
        <authorList>
            <person name="Okamoto M."/>
            <person name="Kumagai M."/>
            <person name="Kanamori H."/>
            <person name="Takamatsu D."/>
        </authorList>
    </citation>
    <scope>NUCLEOTIDE SEQUENCE [LARGE SCALE GENOMIC DNA]</scope>
    <source>
        <strain evidence="5 6">J8TS2</strain>
    </source>
</reference>
<dbReference type="Gene3D" id="3.30.360.10">
    <property type="entry name" value="Dihydrodipicolinate Reductase, domain 2"/>
    <property type="match status" value="1"/>
</dbReference>
<dbReference type="Pfam" id="PF02894">
    <property type="entry name" value="GFO_IDH_MocA_C"/>
    <property type="match status" value="1"/>
</dbReference>
<evidence type="ECO:0000313" key="6">
    <source>
        <dbReference type="Proteomes" id="UP000679950"/>
    </source>
</evidence>
<comment type="similarity">
    <text evidence="1">Belongs to the Gfo/Idh/MocA family.</text>
</comment>
<dbReference type="InterPro" id="IPR051317">
    <property type="entry name" value="Gfo/Idh/MocA_oxidoreduct"/>
</dbReference>
<dbReference type="EMBL" id="BORB01000014">
    <property type="protein sequence ID" value="GIN57725.1"/>
    <property type="molecule type" value="Genomic_DNA"/>
</dbReference>
<comment type="caution">
    <text evidence="5">The sequence shown here is derived from an EMBL/GenBank/DDBJ whole genome shotgun (WGS) entry which is preliminary data.</text>
</comment>
<dbReference type="RefSeq" id="WP_212966256.1">
    <property type="nucleotide sequence ID" value="NZ_BORB01000014.1"/>
</dbReference>
<keyword evidence="6" id="KW-1185">Reference proteome</keyword>
<accession>A0ABQ4KID2</accession>
<dbReference type="SUPFAM" id="SSF51735">
    <property type="entry name" value="NAD(P)-binding Rossmann-fold domains"/>
    <property type="match status" value="1"/>
</dbReference>
<name>A0ABQ4KID2_9BACI</name>
<evidence type="ECO:0000256" key="2">
    <source>
        <dbReference type="ARBA" id="ARBA00023002"/>
    </source>
</evidence>
<proteinExistence type="inferred from homology"/>
<protein>
    <submittedName>
        <fullName evidence="5">Oxidoreductase</fullName>
    </submittedName>
</protein>
<evidence type="ECO:0000259" key="4">
    <source>
        <dbReference type="Pfam" id="PF02894"/>
    </source>
</evidence>
<dbReference type="Proteomes" id="UP000679950">
    <property type="component" value="Unassembled WGS sequence"/>
</dbReference>
<evidence type="ECO:0000313" key="5">
    <source>
        <dbReference type="EMBL" id="GIN57725.1"/>
    </source>
</evidence>
<dbReference type="Gene3D" id="3.40.50.720">
    <property type="entry name" value="NAD(P)-binding Rossmann-like Domain"/>
    <property type="match status" value="1"/>
</dbReference>
<dbReference type="PANTHER" id="PTHR43708">
    <property type="entry name" value="CONSERVED EXPRESSED OXIDOREDUCTASE (EUROFUNG)"/>
    <property type="match status" value="1"/>
</dbReference>
<sequence>MKPQLQVGLIGYGFAGRTFHAPVITSVPGLRLRKVVERRSEHSKERYPWVEVVKSAEALYADPEIDLIIVTTPSTHHVEFVRNALNAGKHVVVEKPFTATTAEADELIQLAKEKNKMLSVFHNRRWDGDFMTIKELLQKNLLGRIKECEFQWNRFNPIVSGNNWREQAGTGTGVFYDLGVHFLDQAVCLFGTPDTITAKIESQRENSVAHDYFDVTLGYEGNLQVRLKSSPFVRIESPRYILHGENGSFIKFGVDPQERALINGQSPATSNHWGKEAEELWGDIYTSLGQLTVKGKIETLPGAYQAYYQNVYEHIMEGAELEVKPEEARMNIQLIERALQSNQEGRTLFVHDKNALKGRV</sequence>
<dbReference type="PANTHER" id="PTHR43708:SF5">
    <property type="entry name" value="CONSERVED EXPRESSED OXIDOREDUCTASE (EUROFUNG)-RELATED"/>
    <property type="match status" value="1"/>
</dbReference>
<dbReference type="Pfam" id="PF01408">
    <property type="entry name" value="GFO_IDH_MocA"/>
    <property type="match status" value="1"/>
</dbReference>
<dbReference type="InterPro" id="IPR036291">
    <property type="entry name" value="NAD(P)-bd_dom_sf"/>
</dbReference>
<feature type="domain" description="Gfo/Idh/MocA-like oxidoreductase N-terminal" evidence="3">
    <location>
        <begin position="6"/>
        <end position="122"/>
    </location>
</feature>
<evidence type="ECO:0000259" key="3">
    <source>
        <dbReference type="Pfam" id="PF01408"/>
    </source>
</evidence>
<organism evidence="5 6">
    <name type="scientific">Lederbergia ruris</name>
    <dbReference type="NCBI Taxonomy" id="217495"/>
    <lineage>
        <taxon>Bacteria</taxon>
        <taxon>Bacillati</taxon>
        <taxon>Bacillota</taxon>
        <taxon>Bacilli</taxon>
        <taxon>Bacillales</taxon>
        <taxon>Bacillaceae</taxon>
        <taxon>Lederbergia</taxon>
    </lineage>
</organism>
<dbReference type="InterPro" id="IPR000683">
    <property type="entry name" value="Gfo/Idh/MocA-like_OxRdtase_N"/>
</dbReference>
<dbReference type="InterPro" id="IPR004104">
    <property type="entry name" value="Gfo/Idh/MocA-like_OxRdtase_C"/>
</dbReference>
<dbReference type="NCBIfam" id="NF008607">
    <property type="entry name" value="PRK11579.1"/>
    <property type="match status" value="1"/>
</dbReference>
<gene>
    <name evidence="5" type="ORF">J8TS2_20440</name>
</gene>
<evidence type="ECO:0000256" key="1">
    <source>
        <dbReference type="ARBA" id="ARBA00010928"/>
    </source>
</evidence>
<feature type="domain" description="Gfo/Idh/MocA-like oxidoreductase C-terminal" evidence="4">
    <location>
        <begin position="134"/>
        <end position="347"/>
    </location>
</feature>
<keyword evidence="2" id="KW-0560">Oxidoreductase</keyword>